<name>D4AFK5_PARTP</name>
<evidence type="ECO:0000313" key="13">
    <source>
        <dbReference type="EMBL" id="BAI83408.1"/>
    </source>
</evidence>
<feature type="DNA-binding region" description="Homeobox" evidence="9">
    <location>
        <begin position="158"/>
        <end position="217"/>
    </location>
</feature>
<dbReference type="CDD" id="cd00086">
    <property type="entry name" value="homeodomain"/>
    <property type="match status" value="1"/>
</dbReference>
<dbReference type="Pfam" id="PF00046">
    <property type="entry name" value="Homeodomain"/>
    <property type="match status" value="1"/>
</dbReference>
<keyword evidence="3" id="KW-0805">Transcription regulation</keyword>
<evidence type="ECO:0000256" key="8">
    <source>
        <dbReference type="ARBA" id="ARBA00038235"/>
    </source>
</evidence>
<sequence length="291" mass="32980">MTMSSFLMNTAQYAQDPKFPPIEEYSQGNYIPDYYPHYGSFHAAPPVSYGPPTENGTAVGGYTSHGNSPHYYQRSCSVSQQNAVTPLSVDHVGTDDSLHHIHNRSSPDSSPPPGSLIPRSDAQNSDCSGSDNPVIYPWMRKVHTNNPGVNGVYPGLEPKRQRTAYTRHQILELEKEFHFNRYLTRRRRIEIAHSLCLSERQIKIWFQNRRMKWKKDNKLPNTKNVKKKQQPSANNPNSNNTTNNTVNNTNSNTGKTPTQQQAPPQPALMPIQNRSYTLPCEPKDEYGLTEL</sequence>
<dbReference type="SMART" id="SM00389">
    <property type="entry name" value="HOX"/>
    <property type="match status" value="1"/>
</dbReference>
<dbReference type="InterPro" id="IPR009057">
    <property type="entry name" value="Homeodomain-like_sf"/>
</dbReference>
<keyword evidence="6" id="KW-0804">Transcription</keyword>
<feature type="compositionally biased region" description="Low complexity" evidence="11">
    <location>
        <begin position="234"/>
        <end position="262"/>
    </location>
</feature>
<dbReference type="SUPFAM" id="SSF46689">
    <property type="entry name" value="Homeodomain-like"/>
    <property type="match status" value="1"/>
</dbReference>
<keyword evidence="2" id="KW-0217">Developmental protein</keyword>
<dbReference type="PRINTS" id="PR00024">
    <property type="entry name" value="HOMEOBOX"/>
</dbReference>
<dbReference type="InterPro" id="IPR001827">
    <property type="entry name" value="Homeobox_Antennapedia_CS"/>
</dbReference>
<dbReference type="Gene3D" id="1.10.10.60">
    <property type="entry name" value="Homeodomain-like"/>
    <property type="match status" value="1"/>
</dbReference>
<reference evidence="13" key="1">
    <citation type="journal article" date="2010" name="Development">
        <title>Cell migration that orients the dorsoventral axis is coordinated with anteroposterior patterning mediated by Hedgehog signaling in the early spider embryo.</title>
        <authorList>
            <person name="Akiyama-Oda Y."/>
            <person name="Oda H."/>
        </authorList>
    </citation>
    <scope>NUCLEOTIDE SEQUENCE</scope>
</reference>
<dbReference type="EMBL" id="AB433904">
    <property type="protein sequence ID" value="BAI83408.1"/>
    <property type="molecule type" value="mRNA"/>
</dbReference>
<dbReference type="PROSITE" id="PS50071">
    <property type="entry name" value="HOMEOBOX_2"/>
    <property type="match status" value="1"/>
</dbReference>
<evidence type="ECO:0000259" key="12">
    <source>
        <dbReference type="PROSITE" id="PS50071"/>
    </source>
</evidence>
<dbReference type="PROSITE" id="PS00032">
    <property type="entry name" value="ANTENNAPEDIA"/>
    <property type="match status" value="1"/>
</dbReference>
<evidence type="ECO:0000256" key="2">
    <source>
        <dbReference type="ARBA" id="ARBA00022473"/>
    </source>
</evidence>
<dbReference type="KEGG" id="ptep:107450665"/>
<dbReference type="GO" id="GO:0045944">
    <property type="term" value="P:positive regulation of transcription by RNA polymerase II"/>
    <property type="evidence" value="ECO:0007669"/>
    <property type="project" value="TreeGrafter"/>
</dbReference>
<dbReference type="AlphaFoldDB" id="D4AFK5"/>
<evidence type="ECO:0000256" key="3">
    <source>
        <dbReference type="ARBA" id="ARBA00023015"/>
    </source>
</evidence>
<protein>
    <submittedName>
        <fullName evidence="13">Deformed</fullName>
    </submittedName>
</protein>
<evidence type="ECO:0000256" key="6">
    <source>
        <dbReference type="ARBA" id="ARBA00023163"/>
    </source>
</evidence>
<dbReference type="GO" id="GO:0005654">
    <property type="term" value="C:nucleoplasm"/>
    <property type="evidence" value="ECO:0007669"/>
    <property type="project" value="TreeGrafter"/>
</dbReference>
<feature type="compositionally biased region" description="Polar residues" evidence="11">
    <location>
        <begin position="121"/>
        <end position="130"/>
    </location>
</feature>
<keyword evidence="5 9" id="KW-0371">Homeobox</keyword>
<dbReference type="GO" id="GO:0000981">
    <property type="term" value="F:DNA-binding transcription factor activity, RNA polymerase II-specific"/>
    <property type="evidence" value="ECO:0007669"/>
    <property type="project" value="InterPro"/>
</dbReference>
<feature type="region of interest" description="Disordered" evidence="11">
    <location>
        <begin position="215"/>
        <end position="291"/>
    </location>
</feature>
<evidence type="ECO:0000256" key="5">
    <source>
        <dbReference type="ARBA" id="ARBA00023155"/>
    </source>
</evidence>
<feature type="region of interest" description="Disordered" evidence="11">
    <location>
        <begin position="89"/>
        <end position="130"/>
    </location>
</feature>
<dbReference type="PROSITE" id="PS00027">
    <property type="entry name" value="HOMEOBOX_1"/>
    <property type="match status" value="1"/>
</dbReference>
<evidence type="ECO:0000256" key="7">
    <source>
        <dbReference type="ARBA" id="ARBA00023242"/>
    </source>
</evidence>
<dbReference type="PANTHER" id="PTHR45771:SF6">
    <property type="entry name" value="HOMEOTIC PROTEIN SEX COMBS REDUCED"/>
    <property type="match status" value="1"/>
</dbReference>
<dbReference type="InterPro" id="IPR001356">
    <property type="entry name" value="HD"/>
</dbReference>
<feature type="domain" description="Homeobox" evidence="12">
    <location>
        <begin position="156"/>
        <end position="216"/>
    </location>
</feature>
<feature type="compositionally biased region" description="Basic and acidic residues" evidence="11">
    <location>
        <begin position="281"/>
        <end position="291"/>
    </location>
</feature>
<dbReference type="OrthoDB" id="6159439at2759"/>
<dbReference type="InterPro" id="IPR017995">
    <property type="entry name" value="Homeobox_antennapedia"/>
</dbReference>
<evidence type="ECO:0000256" key="9">
    <source>
        <dbReference type="PROSITE-ProRule" id="PRU00108"/>
    </source>
</evidence>
<dbReference type="PANTHER" id="PTHR45771">
    <property type="entry name" value="HOMEOTIC PROTEIN DEFORMED"/>
    <property type="match status" value="1"/>
</dbReference>
<dbReference type="GO" id="GO:0009952">
    <property type="term" value="P:anterior/posterior pattern specification"/>
    <property type="evidence" value="ECO:0007669"/>
    <property type="project" value="TreeGrafter"/>
</dbReference>
<evidence type="ECO:0000256" key="10">
    <source>
        <dbReference type="RuleBase" id="RU000682"/>
    </source>
</evidence>
<dbReference type="InterPro" id="IPR017970">
    <property type="entry name" value="Homeobox_CS"/>
</dbReference>
<dbReference type="InterPro" id="IPR020479">
    <property type="entry name" value="HD_metazoa"/>
</dbReference>
<organism evidence="13">
    <name type="scientific">Parasteatoda tepidariorum</name>
    <name type="common">Common house spider</name>
    <name type="synonym">Achaearanea tepidariorum</name>
    <dbReference type="NCBI Taxonomy" id="114398"/>
    <lineage>
        <taxon>Eukaryota</taxon>
        <taxon>Metazoa</taxon>
        <taxon>Ecdysozoa</taxon>
        <taxon>Arthropoda</taxon>
        <taxon>Chelicerata</taxon>
        <taxon>Arachnida</taxon>
        <taxon>Araneae</taxon>
        <taxon>Araneomorphae</taxon>
        <taxon>Entelegynae</taxon>
        <taxon>Araneoidea</taxon>
        <taxon>Theridiidae</taxon>
        <taxon>Parasteatoda</taxon>
    </lineage>
</organism>
<comment type="subcellular location">
    <subcellularLocation>
        <location evidence="1 9 10">Nucleus</location>
    </subcellularLocation>
</comment>
<evidence type="ECO:0000256" key="4">
    <source>
        <dbReference type="ARBA" id="ARBA00023125"/>
    </source>
</evidence>
<evidence type="ECO:0000256" key="1">
    <source>
        <dbReference type="ARBA" id="ARBA00004123"/>
    </source>
</evidence>
<dbReference type="InterPro" id="IPR050609">
    <property type="entry name" value="Antp_homeobox_Deformed_sf"/>
</dbReference>
<dbReference type="GeneID" id="107450665"/>
<comment type="similarity">
    <text evidence="8">Belongs to the Antp homeobox family. Deformed subfamily.</text>
</comment>
<dbReference type="RefSeq" id="NP_001310749.1">
    <property type="nucleotide sequence ID" value="NM_001323820.1"/>
</dbReference>
<dbReference type="GO" id="GO:0000978">
    <property type="term" value="F:RNA polymerase II cis-regulatory region sequence-specific DNA binding"/>
    <property type="evidence" value="ECO:0007669"/>
    <property type="project" value="TreeGrafter"/>
</dbReference>
<dbReference type="FunFam" id="1.10.10.60:FF:000029">
    <property type="entry name" value="Homeobox protein Hox-D4"/>
    <property type="match status" value="1"/>
</dbReference>
<evidence type="ECO:0000256" key="11">
    <source>
        <dbReference type="SAM" id="MobiDB-lite"/>
    </source>
</evidence>
<dbReference type="OMA" id="QDRQYNC"/>
<dbReference type="PRINTS" id="PR00025">
    <property type="entry name" value="ANTENNAPEDIA"/>
</dbReference>
<keyword evidence="7 9" id="KW-0539">Nucleus</keyword>
<gene>
    <name evidence="13" type="primary">dfd</name>
</gene>
<proteinExistence type="evidence at transcript level"/>
<keyword evidence="4 9" id="KW-0238">DNA-binding</keyword>
<accession>D4AFK5</accession>